<dbReference type="PROSITE" id="PS52029">
    <property type="entry name" value="LD_TPASE"/>
    <property type="match status" value="1"/>
</dbReference>
<keyword evidence="5" id="KW-0378">Hydrolase</keyword>
<dbReference type="CDD" id="cd16913">
    <property type="entry name" value="YkuD_like"/>
    <property type="match status" value="1"/>
</dbReference>
<protein>
    <submittedName>
        <fullName evidence="12">L,D-transpeptidase</fullName>
    </submittedName>
</protein>
<organism evidence="12 13">
    <name type="scientific">Peribacillus saganii</name>
    <dbReference type="NCBI Taxonomy" id="2303992"/>
    <lineage>
        <taxon>Bacteria</taxon>
        <taxon>Bacillati</taxon>
        <taxon>Bacillota</taxon>
        <taxon>Bacilli</taxon>
        <taxon>Bacillales</taxon>
        <taxon>Bacillaceae</taxon>
        <taxon>Peribacillus</taxon>
    </lineage>
</organism>
<dbReference type="PANTHER" id="PTHR30582:SF24">
    <property type="entry name" value="L,D-TRANSPEPTIDASE ERFK_SRFK-RELATED"/>
    <property type="match status" value="1"/>
</dbReference>
<dbReference type="Pfam" id="PF03734">
    <property type="entry name" value="YkuD"/>
    <property type="match status" value="1"/>
</dbReference>
<evidence type="ECO:0000256" key="1">
    <source>
        <dbReference type="ARBA" id="ARBA00004752"/>
    </source>
</evidence>
<name>A0A372LP75_9BACI</name>
<evidence type="ECO:0000256" key="2">
    <source>
        <dbReference type="ARBA" id="ARBA00005992"/>
    </source>
</evidence>
<evidence type="ECO:0000256" key="6">
    <source>
        <dbReference type="ARBA" id="ARBA00022960"/>
    </source>
</evidence>
<evidence type="ECO:0000256" key="8">
    <source>
        <dbReference type="ARBA" id="ARBA00023316"/>
    </source>
</evidence>
<evidence type="ECO:0000256" key="9">
    <source>
        <dbReference type="PROSITE-ProRule" id="PRU01373"/>
    </source>
</evidence>
<comment type="caution">
    <text evidence="12">The sequence shown here is derived from an EMBL/GenBank/DDBJ whole genome shotgun (WGS) entry which is preliminary data.</text>
</comment>
<evidence type="ECO:0000256" key="10">
    <source>
        <dbReference type="SAM" id="Phobius"/>
    </source>
</evidence>
<dbReference type="GO" id="GO:0018104">
    <property type="term" value="P:peptidoglycan-protein cross-linking"/>
    <property type="evidence" value="ECO:0007669"/>
    <property type="project" value="TreeGrafter"/>
</dbReference>
<keyword evidence="10" id="KW-1133">Transmembrane helix</keyword>
<keyword evidence="3" id="KW-0328">Glycosyltransferase</keyword>
<dbReference type="GO" id="GO:0071972">
    <property type="term" value="F:peptidoglycan L,D-transpeptidase activity"/>
    <property type="evidence" value="ECO:0007669"/>
    <property type="project" value="TreeGrafter"/>
</dbReference>
<evidence type="ECO:0000256" key="7">
    <source>
        <dbReference type="ARBA" id="ARBA00022984"/>
    </source>
</evidence>
<dbReference type="OrthoDB" id="9787225at2"/>
<keyword evidence="10" id="KW-0472">Membrane</keyword>
<dbReference type="Gene3D" id="2.40.440.10">
    <property type="entry name" value="L,D-transpeptidase catalytic domain-like"/>
    <property type="match status" value="1"/>
</dbReference>
<accession>A0A372LP75</accession>
<dbReference type="InterPro" id="IPR050979">
    <property type="entry name" value="LD-transpeptidase"/>
</dbReference>
<feature type="domain" description="L,D-TPase catalytic" evidence="11">
    <location>
        <begin position="292"/>
        <end position="403"/>
    </location>
</feature>
<keyword evidence="10" id="KW-0812">Transmembrane</keyword>
<dbReference type="UniPathway" id="UPA00219"/>
<dbReference type="GO" id="GO:0005576">
    <property type="term" value="C:extracellular region"/>
    <property type="evidence" value="ECO:0007669"/>
    <property type="project" value="TreeGrafter"/>
</dbReference>
<keyword evidence="6 9" id="KW-0133">Cell shape</keyword>
<keyword evidence="4" id="KW-0808">Transferase</keyword>
<evidence type="ECO:0000313" key="13">
    <source>
        <dbReference type="Proteomes" id="UP000264541"/>
    </source>
</evidence>
<dbReference type="GO" id="GO:0008360">
    <property type="term" value="P:regulation of cell shape"/>
    <property type="evidence" value="ECO:0007669"/>
    <property type="project" value="UniProtKB-UniRule"/>
</dbReference>
<evidence type="ECO:0000313" key="12">
    <source>
        <dbReference type="EMBL" id="RFU69544.1"/>
    </source>
</evidence>
<evidence type="ECO:0000256" key="5">
    <source>
        <dbReference type="ARBA" id="ARBA00022801"/>
    </source>
</evidence>
<dbReference type="SUPFAM" id="SSF141523">
    <property type="entry name" value="L,D-transpeptidase catalytic domain-like"/>
    <property type="match status" value="1"/>
</dbReference>
<dbReference type="Proteomes" id="UP000264541">
    <property type="component" value="Unassembled WGS sequence"/>
</dbReference>
<comment type="similarity">
    <text evidence="2">Belongs to the YkuD family.</text>
</comment>
<dbReference type="PANTHER" id="PTHR30582">
    <property type="entry name" value="L,D-TRANSPEPTIDASE"/>
    <property type="match status" value="1"/>
</dbReference>
<feature type="active site" description="Proton donor/acceptor" evidence="9">
    <location>
        <position position="363"/>
    </location>
</feature>
<dbReference type="InterPro" id="IPR005490">
    <property type="entry name" value="LD_TPept_cat_dom"/>
</dbReference>
<proteinExistence type="inferred from homology"/>
<dbReference type="RefSeq" id="WP_117326469.1">
    <property type="nucleotide sequence ID" value="NZ_QVTE01000024.1"/>
</dbReference>
<dbReference type="InterPro" id="IPR038063">
    <property type="entry name" value="Transpep_catalytic_dom"/>
</dbReference>
<dbReference type="GO" id="GO:0016757">
    <property type="term" value="F:glycosyltransferase activity"/>
    <property type="evidence" value="ECO:0007669"/>
    <property type="project" value="UniProtKB-KW"/>
</dbReference>
<evidence type="ECO:0000256" key="4">
    <source>
        <dbReference type="ARBA" id="ARBA00022679"/>
    </source>
</evidence>
<feature type="active site" description="Nucleophile" evidence="9">
    <location>
        <position position="379"/>
    </location>
</feature>
<sequence length="462" mass="52445">MRFSTPLLPDGVSYSADERITQDDPYYLEKMHIRFPEDMTFLYRLAIKYKKLAFLPVSDKQQIIESLIKTIYFYDKLRPLSPEHVNESDYRRLVDIKNHLFHKKTTKSKGEPYKWLILIPLFLLLLLLAFVLVHLSSSESEVTKSYPKQYAVVTQYNANIYSPIISQDSAFEEKTSPEKLTGTTVLDNRLPLNMLRTAILGYTVDKGKLPGSLTDLTDSYPNNYLSFIPLDELHSTNKEVSVKDNTGGWVYTPYLLETPIKDLKPNQLYSLLAEILVPNNNSCRNSCPSEPINIEINKAHHSLTLKMGDIKMKTYEAGLGKNNSTPEGSFTIEKRVVNPNHHLSKKPYGTRGLELSNRDYAIHGTYDTSSIGKNESKGCIRLLNEDIEEIFSIVPLGSAVTIVNKPADQTGTATKPISITAKQDVMDELLLNNLIAHNLYRNQANKTASDEIDRRSTFSWNN</sequence>
<comment type="pathway">
    <text evidence="1 9">Cell wall biogenesis; peptidoglycan biosynthesis.</text>
</comment>
<evidence type="ECO:0000259" key="11">
    <source>
        <dbReference type="PROSITE" id="PS52029"/>
    </source>
</evidence>
<feature type="transmembrane region" description="Helical" evidence="10">
    <location>
        <begin position="113"/>
        <end position="135"/>
    </location>
</feature>
<dbReference type="EMBL" id="QVTE01000024">
    <property type="protein sequence ID" value="RFU69544.1"/>
    <property type="molecule type" value="Genomic_DNA"/>
</dbReference>
<keyword evidence="7 9" id="KW-0573">Peptidoglycan synthesis</keyword>
<gene>
    <name evidence="12" type="ORF">D0469_09265</name>
</gene>
<dbReference type="AlphaFoldDB" id="A0A372LP75"/>
<evidence type="ECO:0000256" key="3">
    <source>
        <dbReference type="ARBA" id="ARBA00022676"/>
    </source>
</evidence>
<dbReference type="GO" id="GO:0071555">
    <property type="term" value="P:cell wall organization"/>
    <property type="evidence" value="ECO:0007669"/>
    <property type="project" value="UniProtKB-UniRule"/>
</dbReference>
<keyword evidence="13" id="KW-1185">Reference proteome</keyword>
<reference evidence="12 13" key="1">
    <citation type="submission" date="2018-08" db="EMBL/GenBank/DDBJ databases">
        <title>Bacillus chawlae sp. nov., Bacillus glennii sp. nov., and Bacillus saganii sp. nov. Isolated from the Vehicle Assembly Building at Kennedy Space Center where the Viking Spacecraft were Assembled.</title>
        <authorList>
            <person name="Seuylemezian A."/>
            <person name="Vaishampayan P."/>
        </authorList>
    </citation>
    <scope>NUCLEOTIDE SEQUENCE [LARGE SCALE GENOMIC DNA]</scope>
    <source>
        <strain evidence="12 13">V47-23a</strain>
    </source>
</reference>
<keyword evidence="8 9" id="KW-0961">Cell wall biogenesis/degradation</keyword>